<dbReference type="InterPro" id="IPR039128">
    <property type="entry name" value="TRIP4-like"/>
</dbReference>
<keyword evidence="4" id="KW-1185">Reference proteome</keyword>
<feature type="region of interest" description="Disordered" evidence="1">
    <location>
        <begin position="139"/>
        <end position="232"/>
    </location>
</feature>
<dbReference type="EMBL" id="KV407462">
    <property type="protein sequence ID" value="KZF20910.1"/>
    <property type="molecule type" value="Genomic_DNA"/>
</dbReference>
<proteinExistence type="predicted"/>
<dbReference type="OrthoDB" id="338816at2759"/>
<evidence type="ECO:0000256" key="1">
    <source>
        <dbReference type="SAM" id="MobiDB-lite"/>
    </source>
</evidence>
<dbReference type="RefSeq" id="XP_018186465.1">
    <property type="nucleotide sequence ID" value="XM_018335382.1"/>
</dbReference>
<dbReference type="GO" id="GO:0008270">
    <property type="term" value="F:zinc ion binding"/>
    <property type="evidence" value="ECO:0007669"/>
    <property type="project" value="InterPro"/>
</dbReference>
<dbReference type="OMA" id="MWASPQE"/>
<evidence type="ECO:0000259" key="2">
    <source>
        <dbReference type="Pfam" id="PF06221"/>
    </source>
</evidence>
<feature type="compositionally biased region" description="Low complexity" evidence="1">
    <location>
        <begin position="199"/>
        <end position="222"/>
    </location>
</feature>
<dbReference type="STRING" id="1328760.A0A165FFC2"/>
<dbReference type="InParanoid" id="A0A165FFC2"/>
<accession>A0A165FFC2</accession>
<dbReference type="Proteomes" id="UP000076632">
    <property type="component" value="Unassembled WGS sequence"/>
</dbReference>
<feature type="region of interest" description="Disordered" evidence="1">
    <location>
        <begin position="84"/>
        <end position="126"/>
    </location>
</feature>
<name>A0A165FFC2_XYLHT</name>
<dbReference type="AlphaFoldDB" id="A0A165FFC2"/>
<dbReference type="GO" id="GO:0180022">
    <property type="term" value="C:RQC-trigger complex"/>
    <property type="evidence" value="ECO:0007669"/>
    <property type="project" value="InterPro"/>
</dbReference>
<dbReference type="GeneID" id="28900519"/>
<feature type="region of interest" description="Disordered" evidence="1">
    <location>
        <begin position="442"/>
        <end position="579"/>
    </location>
</feature>
<feature type="domain" description="TRIP4/RQT4 C2HC5-type zinc finger" evidence="2">
    <location>
        <begin position="259"/>
        <end position="311"/>
    </location>
</feature>
<protein>
    <recommendedName>
        <fullName evidence="2">TRIP4/RQT4 C2HC5-type zinc finger domain-containing protein</fullName>
    </recommendedName>
</protein>
<feature type="compositionally biased region" description="Low complexity" evidence="1">
    <location>
        <begin position="516"/>
        <end position="528"/>
    </location>
</feature>
<dbReference type="GO" id="GO:0072344">
    <property type="term" value="P:rescue of stalled ribosome"/>
    <property type="evidence" value="ECO:0007669"/>
    <property type="project" value="InterPro"/>
</dbReference>
<gene>
    <name evidence="3" type="ORF">L228DRAFT_270175</name>
</gene>
<dbReference type="GO" id="GO:0005634">
    <property type="term" value="C:nucleus"/>
    <property type="evidence" value="ECO:0007669"/>
    <property type="project" value="InterPro"/>
</dbReference>
<dbReference type="GO" id="GO:0045893">
    <property type="term" value="P:positive regulation of DNA-templated transcription"/>
    <property type="evidence" value="ECO:0007669"/>
    <property type="project" value="TreeGrafter"/>
</dbReference>
<organism evidence="3 4">
    <name type="scientific">Xylona heveae (strain CBS 132557 / TC161)</name>
    <dbReference type="NCBI Taxonomy" id="1328760"/>
    <lineage>
        <taxon>Eukaryota</taxon>
        <taxon>Fungi</taxon>
        <taxon>Dikarya</taxon>
        <taxon>Ascomycota</taxon>
        <taxon>Pezizomycotina</taxon>
        <taxon>Xylonomycetes</taxon>
        <taxon>Xylonales</taxon>
        <taxon>Xylonaceae</taxon>
        <taxon>Xylona</taxon>
    </lineage>
</organism>
<evidence type="ECO:0000313" key="4">
    <source>
        <dbReference type="Proteomes" id="UP000076632"/>
    </source>
</evidence>
<reference evidence="3 4" key="1">
    <citation type="journal article" date="2016" name="Fungal Biol.">
        <title>The genome of Xylona heveae provides a window into fungal endophytism.</title>
        <authorList>
            <person name="Gazis R."/>
            <person name="Kuo A."/>
            <person name="Riley R."/>
            <person name="LaButti K."/>
            <person name="Lipzen A."/>
            <person name="Lin J."/>
            <person name="Amirebrahimi M."/>
            <person name="Hesse C.N."/>
            <person name="Spatafora J.W."/>
            <person name="Henrissat B."/>
            <person name="Hainaut M."/>
            <person name="Grigoriev I.V."/>
            <person name="Hibbett D.S."/>
        </authorList>
    </citation>
    <scope>NUCLEOTIDE SEQUENCE [LARGE SCALE GENOMIC DNA]</scope>
    <source>
        <strain evidence="3 4">TC161</strain>
    </source>
</reference>
<dbReference type="InterPro" id="IPR009349">
    <property type="entry name" value="TRIP4/RQT4_C2HC5_Znf"/>
</dbReference>
<sequence>MSLTAWALPRLANIIPLDEDSLKQILDYACQLPKDAAATHLKDLLGDSPQSLEFITSFNSRREAPQASQSSAAAAAAAAAQDAAAASEVPRAPRRSKKQKQPLNKLPPPRQANEGTAYANASSPSGAYIKRDVEDYMSGAARRKDASPSQSTNAFALSDTPEARQLPVPSASRTPATSSPSTSAHPSPKLPPSAAGPLISSTKSSRSSSPAKSNAKAKIAISGGTSMKGQSTTINDLDSAIRTLEIQTNPTLSREDNARRRCNCNAHRHPLLAAAPNCLNCGKIICVKEGIGPCTFCSAPLLSPDEIQSMVRILREERGHEKMEANNALHRRADVSTTPRPFSGVNSTEAEKKLAAAKQHRDKLLSFQAQNARRTHIIDEAADFETPSAGQNMWASPQERALQLKRQQHVLRELQWNAKPEYEKRRVVVSVDLVGGKIVKRMGEIERPEDPLSDLSDSEQEDEEDDDYTFITANDSSSSSAQRPSGGAFGRNPLLGSVIRPVYKPAKEKGKLTEPSGAGSDAANGSSEANEDQENHPRKSIWRRVQDDKDDNEEVILDGGVYGGRYANPTLGEEEHAYG</sequence>
<evidence type="ECO:0000313" key="3">
    <source>
        <dbReference type="EMBL" id="KZF20910.1"/>
    </source>
</evidence>
<dbReference type="PANTHER" id="PTHR12963:SF4">
    <property type="entry name" value="ACTIVATING SIGNAL COINTEGRATOR 1"/>
    <property type="match status" value="1"/>
</dbReference>
<feature type="compositionally biased region" description="Low complexity" evidence="1">
    <location>
        <begin position="167"/>
        <end position="187"/>
    </location>
</feature>
<feature type="compositionally biased region" description="Acidic residues" evidence="1">
    <location>
        <begin position="456"/>
        <end position="468"/>
    </location>
</feature>
<dbReference type="Pfam" id="PF06221">
    <property type="entry name" value="zf-C2HC5"/>
    <property type="match status" value="1"/>
</dbReference>
<dbReference type="PANTHER" id="PTHR12963">
    <property type="entry name" value="THYROID RECEPTOR INTERACTING PROTEIN RELATED"/>
    <property type="match status" value="1"/>
</dbReference>
<feature type="compositionally biased region" description="Polar residues" evidence="1">
    <location>
        <begin position="223"/>
        <end position="232"/>
    </location>
</feature>